<dbReference type="AlphaFoldDB" id="A0A917PWD4"/>
<gene>
    <name evidence="1" type="ORF">GCM10011372_35780</name>
</gene>
<keyword evidence="2" id="KW-1185">Reference proteome</keyword>
<proteinExistence type="predicted"/>
<sequence length="45" mass="4682">MQCALVYGDINYENTDFQIAMDELARACDAAGSLFAIGALPGQGG</sequence>
<protein>
    <submittedName>
        <fullName evidence="1">Uncharacterized protein</fullName>
    </submittedName>
</protein>
<reference evidence="1" key="2">
    <citation type="submission" date="2020-09" db="EMBL/GenBank/DDBJ databases">
        <authorList>
            <person name="Sun Q."/>
            <person name="Zhou Y."/>
        </authorList>
    </citation>
    <scope>NUCLEOTIDE SEQUENCE</scope>
    <source>
        <strain evidence="1">CGMCC 1.8984</strain>
    </source>
</reference>
<dbReference type="Proteomes" id="UP000636956">
    <property type="component" value="Unassembled WGS sequence"/>
</dbReference>
<evidence type="ECO:0000313" key="1">
    <source>
        <dbReference type="EMBL" id="GGJ94324.1"/>
    </source>
</evidence>
<dbReference type="EMBL" id="BMMD01000041">
    <property type="protein sequence ID" value="GGJ94324.1"/>
    <property type="molecule type" value="Genomic_DNA"/>
</dbReference>
<dbReference type="RefSeq" id="WP_188744761.1">
    <property type="nucleotide sequence ID" value="NZ_BAABFW010000008.1"/>
</dbReference>
<evidence type="ECO:0000313" key="2">
    <source>
        <dbReference type="Proteomes" id="UP000636956"/>
    </source>
</evidence>
<reference evidence="1" key="1">
    <citation type="journal article" date="2014" name="Int. J. Syst. Evol. Microbiol.">
        <title>Complete genome sequence of Corynebacterium casei LMG S-19264T (=DSM 44701T), isolated from a smear-ripened cheese.</title>
        <authorList>
            <consortium name="US DOE Joint Genome Institute (JGI-PGF)"/>
            <person name="Walter F."/>
            <person name="Albersmeier A."/>
            <person name="Kalinowski J."/>
            <person name="Ruckert C."/>
        </authorList>
    </citation>
    <scope>NUCLEOTIDE SEQUENCE</scope>
    <source>
        <strain evidence="1">CGMCC 1.8984</strain>
    </source>
</reference>
<organism evidence="1 2">
    <name type="scientific">Agromyces bauzanensis</name>
    <dbReference type="NCBI Taxonomy" id="1308924"/>
    <lineage>
        <taxon>Bacteria</taxon>
        <taxon>Bacillati</taxon>
        <taxon>Actinomycetota</taxon>
        <taxon>Actinomycetes</taxon>
        <taxon>Micrococcales</taxon>
        <taxon>Microbacteriaceae</taxon>
        <taxon>Agromyces</taxon>
    </lineage>
</organism>
<comment type="caution">
    <text evidence="1">The sequence shown here is derived from an EMBL/GenBank/DDBJ whole genome shotgun (WGS) entry which is preliminary data.</text>
</comment>
<accession>A0A917PWD4</accession>
<name>A0A917PWD4_9MICO</name>